<evidence type="ECO:0000313" key="5">
    <source>
        <dbReference type="EMBL" id="CAF3765134.1"/>
    </source>
</evidence>
<dbReference type="EMBL" id="CAJNOK010006163">
    <property type="protein sequence ID" value="CAF0995411.1"/>
    <property type="molecule type" value="Genomic_DNA"/>
</dbReference>
<name>A0A814EDV2_9BILA</name>
<dbReference type="Proteomes" id="UP000681722">
    <property type="component" value="Unassembled WGS sequence"/>
</dbReference>
<sequence>MQLFIRSLTDRILTFDLDASTTTIEQLKKLLKQREGIPCDYQCLIFGTKILDKNQLTLYDYKIFNRSTIDMTLTEKSASKPGPTGGQVLLAHGIQINQRPVFQHKCMATNFINTDYKLLECKDKWNPSKPIEMIFDLPLLFSCTPCLGSTSGWFLVDDIELCATLKIYEVKNESVILIFEEQCAYVDLEHVGFLYGAKNHSSLNKLLKKQYLPVNGFKSETRYEVQFLNFQGRGLRWTFQTKKSEKLITVETTIVTDLKSLNLNMLTPMQCQEKLAEYKKLLNQHI</sequence>
<gene>
    <name evidence="2" type="ORF">GPM918_LOCUS12057</name>
    <name evidence="3" type="ORF">OVA965_LOCUS14285</name>
    <name evidence="4" type="ORF">SRO942_LOCUS12058</name>
    <name evidence="5" type="ORF">TMI583_LOCUS14288</name>
</gene>
<dbReference type="AlphaFoldDB" id="A0A814EDV2"/>
<dbReference type="CDD" id="cd17039">
    <property type="entry name" value="Ubl_ubiquitin_like"/>
    <property type="match status" value="1"/>
</dbReference>
<dbReference type="InterPro" id="IPR000626">
    <property type="entry name" value="Ubiquitin-like_dom"/>
</dbReference>
<accession>A0A814EDV2</accession>
<dbReference type="OrthoDB" id="428577at2759"/>
<evidence type="ECO:0000313" key="4">
    <source>
        <dbReference type="EMBL" id="CAF3740911.1"/>
    </source>
</evidence>
<organism evidence="2 6">
    <name type="scientific">Didymodactylos carnosus</name>
    <dbReference type="NCBI Taxonomy" id="1234261"/>
    <lineage>
        <taxon>Eukaryota</taxon>
        <taxon>Metazoa</taxon>
        <taxon>Spiralia</taxon>
        <taxon>Gnathifera</taxon>
        <taxon>Rotifera</taxon>
        <taxon>Eurotatoria</taxon>
        <taxon>Bdelloidea</taxon>
        <taxon>Philodinida</taxon>
        <taxon>Philodinidae</taxon>
        <taxon>Didymodactylos</taxon>
    </lineage>
</organism>
<dbReference type="EMBL" id="CAJOBA010006170">
    <property type="protein sequence ID" value="CAF3765134.1"/>
    <property type="molecule type" value="Genomic_DNA"/>
</dbReference>
<dbReference type="EMBL" id="CAJOBC010002594">
    <property type="protein sequence ID" value="CAF3740911.1"/>
    <property type="molecule type" value="Genomic_DNA"/>
</dbReference>
<evidence type="ECO:0000313" key="6">
    <source>
        <dbReference type="Proteomes" id="UP000663829"/>
    </source>
</evidence>
<dbReference type="Gene3D" id="3.10.20.90">
    <property type="entry name" value="Phosphatidylinositol 3-kinase Catalytic Subunit, Chain A, domain 1"/>
    <property type="match status" value="1"/>
</dbReference>
<evidence type="ECO:0000313" key="3">
    <source>
        <dbReference type="EMBL" id="CAF0995411.1"/>
    </source>
</evidence>
<dbReference type="EMBL" id="CAJNOQ010002594">
    <property type="protein sequence ID" value="CAF0967539.1"/>
    <property type="molecule type" value="Genomic_DNA"/>
</dbReference>
<protein>
    <recommendedName>
        <fullName evidence="1">Ubiquitin-like domain-containing protein</fullName>
    </recommendedName>
</protein>
<dbReference type="Proteomes" id="UP000663829">
    <property type="component" value="Unassembled WGS sequence"/>
</dbReference>
<proteinExistence type="predicted"/>
<dbReference type="Proteomes" id="UP000682733">
    <property type="component" value="Unassembled WGS sequence"/>
</dbReference>
<feature type="domain" description="Ubiquitin-like" evidence="1">
    <location>
        <begin position="1"/>
        <end position="78"/>
    </location>
</feature>
<comment type="caution">
    <text evidence="2">The sequence shown here is derived from an EMBL/GenBank/DDBJ whole genome shotgun (WGS) entry which is preliminary data.</text>
</comment>
<dbReference type="Proteomes" id="UP000677228">
    <property type="component" value="Unassembled WGS sequence"/>
</dbReference>
<dbReference type="InterPro" id="IPR029071">
    <property type="entry name" value="Ubiquitin-like_domsf"/>
</dbReference>
<keyword evidence="6" id="KW-1185">Reference proteome</keyword>
<dbReference type="InterPro" id="IPR050158">
    <property type="entry name" value="Ubiquitin_ubiquitin-like"/>
</dbReference>
<reference evidence="2" key="1">
    <citation type="submission" date="2021-02" db="EMBL/GenBank/DDBJ databases">
        <authorList>
            <person name="Nowell W R."/>
        </authorList>
    </citation>
    <scope>NUCLEOTIDE SEQUENCE</scope>
</reference>
<dbReference type="SUPFAM" id="SSF54236">
    <property type="entry name" value="Ubiquitin-like"/>
    <property type="match status" value="1"/>
</dbReference>
<evidence type="ECO:0000259" key="1">
    <source>
        <dbReference type="PROSITE" id="PS50053"/>
    </source>
</evidence>
<dbReference type="PROSITE" id="PS50053">
    <property type="entry name" value="UBIQUITIN_2"/>
    <property type="match status" value="1"/>
</dbReference>
<dbReference type="SMART" id="SM00213">
    <property type="entry name" value="UBQ"/>
    <property type="match status" value="1"/>
</dbReference>
<dbReference type="Pfam" id="PF00240">
    <property type="entry name" value="ubiquitin"/>
    <property type="match status" value="1"/>
</dbReference>
<dbReference type="PANTHER" id="PTHR10666">
    <property type="entry name" value="UBIQUITIN"/>
    <property type="match status" value="1"/>
</dbReference>
<evidence type="ECO:0000313" key="2">
    <source>
        <dbReference type="EMBL" id="CAF0967539.1"/>
    </source>
</evidence>